<protein>
    <submittedName>
        <fullName evidence="2">Serine/threonine protein kinase</fullName>
    </submittedName>
</protein>
<name>A0A4Y6PYV9_PERCE</name>
<dbReference type="Gene3D" id="1.25.40.10">
    <property type="entry name" value="Tetratricopeptide repeat domain"/>
    <property type="match status" value="1"/>
</dbReference>
<dbReference type="InterPro" id="IPR011990">
    <property type="entry name" value="TPR-like_helical_dom_sf"/>
</dbReference>
<evidence type="ECO:0000313" key="2">
    <source>
        <dbReference type="EMBL" id="QDG52925.1"/>
    </source>
</evidence>
<dbReference type="InterPro" id="IPR008271">
    <property type="entry name" value="Ser/Thr_kinase_AS"/>
</dbReference>
<dbReference type="GO" id="GO:0004674">
    <property type="term" value="F:protein serine/threonine kinase activity"/>
    <property type="evidence" value="ECO:0007669"/>
    <property type="project" value="UniProtKB-KW"/>
</dbReference>
<proteinExistence type="predicted"/>
<keyword evidence="3" id="KW-1185">Reference proteome</keyword>
<dbReference type="SMART" id="SM00220">
    <property type="entry name" value="S_TKc"/>
    <property type="match status" value="1"/>
</dbReference>
<dbReference type="Proteomes" id="UP000315995">
    <property type="component" value="Chromosome"/>
</dbReference>
<dbReference type="PANTHER" id="PTHR24361:SF678">
    <property type="entry name" value="SPORULATION-SPECIFIC PROTEIN 1"/>
    <property type="match status" value="1"/>
</dbReference>
<dbReference type="CDD" id="cd14014">
    <property type="entry name" value="STKc_PknB_like"/>
    <property type="match status" value="1"/>
</dbReference>
<keyword evidence="2" id="KW-0808">Transferase</keyword>
<dbReference type="InterPro" id="IPR011009">
    <property type="entry name" value="Kinase-like_dom_sf"/>
</dbReference>
<dbReference type="Gene3D" id="3.30.200.20">
    <property type="entry name" value="Phosphorylase Kinase, domain 1"/>
    <property type="match status" value="1"/>
</dbReference>
<dbReference type="PANTHER" id="PTHR24361">
    <property type="entry name" value="MITOGEN-ACTIVATED KINASE KINASE KINASE"/>
    <property type="match status" value="1"/>
</dbReference>
<dbReference type="OrthoDB" id="5489650at2"/>
<dbReference type="GO" id="GO:0005737">
    <property type="term" value="C:cytoplasm"/>
    <property type="evidence" value="ECO:0007669"/>
    <property type="project" value="TreeGrafter"/>
</dbReference>
<dbReference type="PROSITE" id="PS00108">
    <property type="entry name" value="PROTEIN_KINASE_ST"/>
    <property type="match status" value="1"/>
</dbReference>
<gene>
    <name evidence="2" type="ORF">FIV42_19915</name>
</gene>
<accession>A0A4Y6PYV9</accession>
<evidence type="ECO:0000313" key="3">
    <source>
        <dbReference type="Proteomes" id="UP000315995"/>
    </source>
</evidence>
<accession>A0A5B8YB60</accession>
<dbReference type="InterPro" id="IPR000719">
    <property type="entry name" value="Prot_kinase_dom"/>
</dbReference>
<dbReference type="AlphaFoldDB" id="A0A4Y6PYV9"/>
<dbReference type="Gene3D" id="1.10.510.10">
    <property type="entry name" value="Transferase(Phosphotransferase) domain 1"/>
    <property type="match status" value="1"/>
</dbReference>
<dbReference type="InterPro" id="IPR053235">
    <property type="entry name" value="Ser_Thr_kinase"/>
</dbReference>
<evidence type="ECO:0000259" key="1">
    <source>
        <dbReference type="PROSITE" id="PS50011"/>
    </source>
</evidence>
<dbReference type="PROSITE" id="PS50011">
    <property type="entry name" value="PROTEIN_KINASE_DOM"/>
    <property type="match status" value="1"/>
</dbReference>
<organism evidence="2 3">
    <name type="scientific">Persicimonas caeni</name>
    <dbReference type="NCBI Taxonomy" id="2292766"/>
    <lineage>
        <taxon>Bacteria</taxon>
        <taxon>Deltaproteobacteria</taxon>
        <taxon>Bradymonadales</taxon>
        <taxon>Bradymonadaceae</taxon>
        <taxon>Persicimonas</taxon>
    </lineage>
</organism>
<reference evidence="2 3" key="1">
    <citation type="submission" date="2019-06" db="EMBL/GenBank/DDBJ databases">
        <title>Persicimonas caeni gen. nov., sp. nov., a predatory bacterium isolated from solar saltern.</title>
        <authorList>
            <person name="Wang S."/>
        </authorList>
    </citation>
    <scope>NUCLEOTIDE SEQUENCE [LARGE SCALE GENOMIC DNA]</scope>
    <source>
        <strain evidence="2 3">YN101</strain>
    </source>
</reference>
<dbReference type="EMBL" id="CP041186">
    <property type="protein sequence ID" value="QDG52925.1"/>
    <property type="molecule type" value="Genomic_DNA"/>
</dbReference>
<keyword evidence="2" id="KW-0418">Kinase</keyword>
<keyword evidence="2" id="KW-0723">Serine/threonine-protein kinase</keyword>
<dbReference type="Pfam" id="PF00069">
    <property type="entry name" value="Pkinase"/>
    <property type="match status" value="1"/>
</dbReference>
<feature type="domain" description="Protein kinase" evidence="1">
    <location>
        <begin position="53"/>
        <end position="324"/>
    </location>
</feature>
<dbReference type="GO" id="GO:0005524">
    <property type="term" value="F:ATP binding"/>
    <property type="evidence" value="ECO:0007669"/>
    <property type="project" value="InterPro"/>
</dbReference>
<sequence length="1037" mass="115944">MWSNTRTTTVAIARPRRTSPRWSAARHRCTRWAHWRPRRRNTVEPTDELDGRYALEEKLVACHDAEVWRGYDRHTGRRVAVKIATLEHAALTERWREAAILRRLQVPGIVQLLDEGIAQGRSYLVTPWVEGVDFPGHQDADETSAADGLVAVINQVAETLVQIHAAGIVHGDLKPANVLVDRDHRATVLDFGLSNWTADTDELARVGRLHGTAAYMSPAQLRGAKPTVACDCYAFGVMCYEALSGAKPHPTASLPELMRARLRTPSPALECRHPAIPQAVLDAVRGLLSANSAERLQSLHALRRSPPACPSSAVRKLWSSLPFVTEARRDIEAQRRVRLGLRHGCRPGDCRRALAEAFASCGCQVVALGASKMPFGSMPAELQGALDPGATLDQARATYRAHLAELLANDGRVLVEPGVDAWTGRLVDEFDRHCGVVRIQLDADEASVEARPPRPEQLVDLFDGPERLHRVRSRAAQILWEQTGGHIDAMVRQFARWQRRGLVFWRHDKCEVSPASLDHMREPLAPAPLPPLPPKSEVGEFGLELMRWLHLGAGRASDEQLASWLGAARWRVEAELETLLERGYVRVEPDGSRAPAYDPLGEMTVTSANLQHIHKTLAGAIEPGSPQRFWHLLCGDSVDAIAAEGPLVARHYDRRGDTLRAIAVLRQSLAMLQRARHVAPARRLLDEWATLALATGEPQKLEGWLRSADHWRADHLESSKVYELVYLARLGCRSPSPEVLDRIDQLEAFDDWQLELRRQMYRVRVASACSTARYEETLADIEPWVEQVDQREVHGTYAGWMGMLHFREGRYEQAARCHRRAAATKSRPTARLASMIAEATARLEQLDYERCLELASEHLELARRVNHVHYQARLEYLQRASLYRLGRPLDVDEGWVDAVELLGLPKISGLVGLLEAAIAWRSGDLATAARFADLAHRRWADIKHRWGALLASALSWSSRRGATAEGAEILAQFAACPLERITCQGIALVAQHLDTLPAWAEQRVQHHLANTPENRDHLRLEILSPAELARMLDEHAR</sequence>
<dbReference type="SUPFAM" id="SSF56112">
    <property type="entry name" value="Protein kinase-like (PK-like)"/>
    <property type="match status" value="1"/>
</dbReference>